<evidence type="ECO:0000313" key="1">
    <source>
        <dbReference type="EMBL" id="GFQ94659.1"/>
    </source>
</evidence>
<keyword evidence="2" id="KW-1185">Reference proteome</keyword>
<dbReference type="Proteomes" id="UP000887116">
    <property type="component" value="Unassembled WGS sequence"/>
</dbReference>
<organism evidence="1 2">
    <name type="scientific">Trichonephila clavata</name>
    <name type="common">Joro spider</name>
    <name type="synonym">Nephila clavata</name>
    <dbReference type="NCBI Taxonomy" id="2740835"/>
    <lineage>
        <taxon>Eukaryota</taxon>
        <taxon>Metazoa</taxon>
        <taxon>Ecdysozoa</taxon>
        <taxon>Arthropoda</taxon>
        <taxon>Chelicerata</taxon>
        <taxon>Arachnida</taxon>
        <taxon>Araneae</taxon>
        <taxon>Araneomorphae</taxon>
        <taxon>Entelegynae</taxon>
        <taxon>Araneoidea</taxon>
        <taxon>Nephilidae</taxon>
        <taxon>Trichonephila</taxon>
    </lineage>
</organism>
<dbReference type="InterPro" id="IPR012337">
    <property type="entry name" value="RNaseH-like_sf"/>
</dbReference>
<evidence type="ECO:0000313" key="2">
    <source>
        <dbReference type="Proteomes" id="UP000887116"/>
    </source>
</evidence>
<dbReference type="AlphaFoldDB" id="A0A8X6HXL7"/>
<dbReference type="GO" id="GO:0003676">
    <property type="term" value="F:nucleic acid binding"/>
    <property type="evidence" value="ECO:0007669"/>
    <property type="project" value="InterPro"/>
</dbReference>
<protein>
    <submittedName>
        <fullName evidence="1">Integrase catalytic domain-containing protein</fullName>
    </submittedName>
</protein>
<dbReference type="Gene3D" id="3.30.420.10">
    <property type="entry name" value="Ribonuclease H-like superfamily/Ribonuclease H"/>
    <property type="match status" value="1"/>
</dbReference>
<dbReference type="OrthoDB" id="6436104at2759"/>
<comment type="caution">
    <text evidence="1">The sequence shown here is derived from an EMBL/GenBank/DDBJ whole genome shotgun (WGS) entry which is preliminary data.</text>
</comment>
<sequence>MTAYHPQSNGLIERLHISVKVSLRCHLMQRKSWVDSLPFAPGISTSLKEDIGYSSAEILYGSSLRLPGEFFLPEFLTSSTRNSFKGYKEQYAR</sequence>
<dbReference type="InterPro" id="IPR036397">
    <property type="entry name" value="RNaseH_sf"/>
</dbReference>
<gene>
    <name evidence="1" type="primary">AVEN_8262_1</name>
    <name evidence="1" type="ORF">TNCT_137011</name>
</gene>
<dbReference type="SUPFAM" id="SSF53098">
    <property type="entry name" value="Ribonuclease H-like"/>
    <property type="match status" value="1"/>
</dbReference>
<accession>A0A8X6HXL7</accession>
<name>A0A8X6HXL7_TRICU</name>
<dbReference type="PANTHER" id="PTHR38681:SF1">
    <property type="entry name" value="RETROVIRUS-RELATED POL POLYPROTEIN FROM TRANSPOSON 412-LIKE PROTEIN"/>
    <property type="match status" value="1"/>
</dbReference>
<proteinExistence type="predicted"/>
<dbReference type="PANTHER" id="PTHR38681">
    <property type="entry name" value="RETROVIRUS-RELATED POL POLYPROTEIN FROM TRANSPOSON 412-LIKE PROTEIN-RELATED"/>
    <property type="match status" value="1"/>
</dbReference>
<reference evidence="1" key="1">
    <citation type="submission" date="2020-07" db="EMBL/GenBank/DDBJ databases">
        <title>Multicomponent nature underlies the extraordinary mechanical properties of spider dragline silk.</title>
        <authorList>
            <person name="Kono N."/>
            <person name="Nakamura H."/>
            <person name="Mori M."/>
            <person name="Yoshida Y."/>
            <person name="Ohtoshi R."/>
            <person name="Malay A.D."/>
            <person name="Moran D.A.P."/>
            <person name="Tomita M."/>
            <person name="Numata K."/>
            <person name="Arakawa K."/>
        </authorList>
    </citation>
    <scope>NUCLEOTIDE SEQUENCE</scope>
</reference>
<dbReference type="EMBL" id="BMAO01024340">
    <property type="protein sequence ID" value="GFQ94659.1"/>
    <property type="molecule type" value="Genomic_DNA"/>
</dbReference>